<proteinExistence type="predicted"/>
<dbReference type="KEGG" id="ladl:NCTC12735_01611"/>
<reference evidence="2 4" key="2">
    <citation type="submission" date="2018-12" db="EMBL/GenBank/DDBJ databases">
        <authorList>
            <consortium name="Pathogen Informatics"/>
        </authorList>
    </citation>
    <scope>NUCLEOTIDE SEQUENCE [LARGE SCALE GENOMIC DNA]</scope>
    <source>
        <strain evidence="2 4">NCTC12735</strain>
        <plasmid evidence="4">24</plasmid>
    </source>
</reference>
<organism evidence="1 3">
    <name type="scientific">Legionella adelaidensis</name>
    <dbReference type="NCBI Taxonomy" id="45056"/>
    <lineage>
        <taxon>Bacteria</taxon>
        <taxon>Pseudomonadati</taxon>
        <taxon>Pseudomonadota</taxon>
        <taxon>Gammaproteobacteria</taxon>
        <taxon>Legionellales</taxon>
        <taxon>Legionellaceae</taxon>
        <taxon>Legionella</taxon>
    </lineage>
</organism>
<dbReference type="PATRIC" id="fig|45056.6.peg.349"/>
<dbReference type="EMBL" id="LR134433">
    <property type="protein sequence ID" value="VEH85966.1"/>
    <property type="molecule type" value="Genomic_DNA"/>
</dbReference>
<dbReference type="OrthoDB" id="5636918at2"/>
<reference evidence="1 3" key="1">
    <citation type="submission" date="2015-11" db="EMBL/GenBank/DDBJ databases">
        <title>Identification of large and diverse effector repertoires of 38 Legionella species.</title>
        <authorList>
            <person name="Burstein D."/>
            <person name="Amaro F."/>
            <person name="Zusman T."/>
            <person name="Lifshitz Z."/>
            <person name="Cohen O."/>
            <person name="Gilbert J.A."/>
            <person name="Pupko T."/>
            <person name="Shuman H.A."/>
            <person name="Segal G."/>
        </authorList>
    </citation>
    <scope>NUCLEOTIDE SEQUENCE [LARGE SCALE GENOMIC DNA]</scope>
    <source>
        <strain evidence="1 3">1762-AUS-E</strain>
    </source>
</reference>
<evidence type="ECO:0000313" key="3">
    <source>
        <dbReference type="Proteomes" id="UP000054859"/>
    </source>
</evidence>
<geneLocation type="plasmid" evidence="2 4">
    <name>24</name>
</geneLocation>
<evidence type="ECO:0000313" key="4">
    <source>
        <dbReference type="Proteomes" id="UP000281170"/>
    </source>
</evidence>
<accession>A0A0W0R3P4</accession>
<name>A0A0W0R3P4_9GAMM</name>
<dbReference type="EMBL" id="LNKA01000001">
    <property type="protein sequence ID" value="KTC65684.1"/>
    <property type="molecule type" value="Genomic_DNA"/>
</dbReference>
<dbReference type="STRING" id="45056.Lade_0342"/>
<keyword evidence="3" id="KW-1185">Reference proteome</keyword>
<keyword evidence="2" id="KW-0614">Plasmid</keyword>
<dbReference type="Proteomes" id="UP000281170">
    <property type="component" value="Plasmid 24"/>
</dbReference>
<dbReference type="AlphaFoldDB" id="A0A0W0R3P4"/>
<dbReference type="Proteomes" id="UP000054859">
    <property type="component" value="Unassembled WGS sequence"/>
</dbReference>
<evidence type="ECO:0000313" key="2">
    <source>
        <dbReference type="EMBL" id="VEH85966.1"/>
    </source>
</evidence>
<sequence>MKKRQMLEKINTLSVKPILHSKLLEILFENRRLVKNIFFEIQGLFDIDYIGLKIINSNKEIIAFSTIPSIEFNLIHQNLWENDVCFIPPNEVRNEIIWWEFENEYSYELREKKQIKLLNNKLTSGFTICRDLNNFCLLFSYATKSKNKLLKEYYTANIYKIMDLGDYFLNSIIPMYNSYHFKDKLITSSNFKSKKSTHSNQSSLKLVINNK</sequence>
<gene>
    <name evidence="1" type="ORF">Lade_0342</name>
    <name evidence="2" type="ORF">NCTC12735_01611</name>
</gene>
<evidence type="ECO:0000313" key="1">
    <source>
        <dbReference type="EMBL" id="KTC65684.1"/>
    </source>
</evidence>
<protein>
    <submittedName>
        <fullName evidence="1">Putative FlgJ-like protein</fullName>
    </submittedName>
</protein>
<dbReference type="RefSeq" id="WP_058461421.1">
    <property type="nucleotide sequence ID" value="NZ_CAAAHS010000006.1"/>
</dbReference>